<dbReference type="AlphaFoldDB" id="A0A816J9N1"/>
<organism evidence="1">
    <name type="scientific">Brassica napus</name>
    <name type="common">Rape</name>
    <dbReference type="NCBI Taxonomy" id="3708"/>
    <lineage>
        <taxon>Eukaryota</taxon>
        <taxon>Viridiplantae</taxon>
        <taxon>Streptophyta</taxon>
        <taxon>Embryophyta</taxon>
        <taxon>Tracheophyta</taxon>
        <taxon>Spermatophyta</taxon>
        <taxon>Magnoliopsida</taxon>
        <taxon>eudicotyledons</taxon>
        <taxon>Gunneridae</taxon>
        <taxon>Pentapetalae</taxon>
        <taxon>rosids</taxon>
        <taxon>malvids</taxon>
        <taxon>Brassicales</taxon>
        <taxon>Brassicaceae</taxon>
        <taxon>Brassiceae</taxon>
        <taxon>Brassica</taxon>
    </lineage>
</organism>
<dbReference type="EMBL" id="HG994373">
    <property type="protein sequence ID" value="CAF1774983.1"/>
    <property type="molecule type" value="Genomic_DNA"/>
</dbReference>
<sequence>LEKALESSSTGSTPMGCLDNNFFFPRQQLNLSFTYYRKRQETLKVKLLAFVSLMSDIEEVICPKFMKHLTVHWDGVKASLFMQSYLTEAMSQLNSLHLKRLIWNFFLKKHRLHIV</sequence>
<proteinExistence type="predicted"/>
<dbReference type="Proteomes" id="UP001295469">
    <property type="component" value="Chromosome C09"/>
</dbReference>
<name>A0A816J9N1_BRANA</name>
<reference evidence="1" key="1">
    <citation type="submission" date="2021-01" db="EMBL/GenBank/DDBJ databases">
        <authorList>
            <consortium name="Genoscope - CEA"/>
            <person name="William W."/>
        </authorList>
    </citation>
    <scope>NUCLEOTIDE SEQUENCE</scope>
</reference>
<protein>
    <submittedName>
        <fullName evidence="1">(rape) hypothetical protein</fullName>
    </submittedName>
</protein>
<gene>
    <name evidence="1" type="ORF">DARMORV10_C09P54760.1</name>
</gene>
<evidence type="ECO:0000313" key="1">
    <source>
        <dbReference type="EMBL" id="CAF1774983.1"/>
    </source>
</evidence>
<accession>A0A816J9N1</accession>
<feature type="non-terminal residue" evidence="1">
    <location>
        <position position="1"/>
    </location>
</feature>